<proteinExistence type="predicted"/>
<feature type="chain" id="PRO_5006395124" evidence="1">
    <location>
        <begin position="25"/>
        <end position="134"/>
    </location>
</feature>
<feature type="signal peptide" evidence="1">
    <location>
        <begin position="1"/>
        <end position="24"/>
    </location>
</feature>
<dbReference type="STRING" id="336566.ABB30_11620"/>
<organism evidence="2 3">
    <name type="scientific">Stenotrophomonas ginsengisoli</name>
    <dbReference type="NCBI Taxonomy" id="336566"/>
    <lineage>
        <taxon>Bacteria</taxon>
        <taxon>Pseudomonadati</taxon>
        <taxon>Pseudomonadota</taxon>
        <taxon>Gammaproteobacteria</taxon>
        <taxon>Lysobacterales</taxon>
        <taxon>Lysobacteraceae</taxon>
        <taxon>Stenotrophomonas</taxon>
    </lineage>
</organism>
<keyword evidence="1" id="KW-0732">Signal</keyword>
<dbReference type="AlphaFoldDB" id="A0A0R0D2P3"/>
<keyword evidence="3" id="KW-1185">Reference proteome</keyword>
<comment type="caution">
    <text evidence="2">The sequence shown here is derived from an EMBL/GenBank/DDBJ whole genome shotgun (WGS) entry which is preliminary data.</text>
</comment>
<evidence type="ECO:0000256" key="1">
    <source>
        <dbReference type="SAM" id="SignalP"/>
    </source>
</evidence>
<name>A0A0R0D2P3_9GAMM</name>
<sequence>MNSMILRTALLLLAGLLAGGTASAQNANPDTSAPVDSASFEVPEDALAEQGYVTAALVANMRVCGAGEQPLTVFYNHEKRQALSDAGGQAGAGQRFDQGFVLGSQHMQVVRDQQQLKPDQATCQGLAQRLRQAL</sequence>
<reference evidence="2 3" key="1">
    <citation type="submission" date="2015-05" db="EMBL/GenBank/DDBJ databases">
        <title>Genome sequencing and analysis of members of genus Stenotrophomonas.</title>
        <authorList>
            <person name="Patil P.P."/>
            <person name="Midha S."/>
            <person name="Patil P.B."/>
        </authorList>
    </citation>
    <scope>NUCLEOTIDE SEQUENCE [LARGE SCALE GENOMIC DNA]</scope>
    <source>
        <strain evidence="2 3">DSM 24757</strain>
    </source>
</reference>
<dbReference type="PATRIC" id="fig|336566.3.peg.1749"/>
<dbReference type="Proteomes" id="UP000050956">
    <property type="component" value="Unassembled WGS sequence"/>
</dbReference>
<evidence type="ECO:0000313" key="3">
    <source>
        <dbReference type="Proteomes" id="UP000050956"/>
    </source>
</evidence>
<evidence type="ECO:0000313" key="2">
    <source>
        <dbReference type="EMBL" id="KRG75616.1"/>
    </source>
</evidence>
<dbReference type="EMBL" id="LDJM01000029">
    <property type="protein sequence ID" value="KRG75616.1"/>
    <property type="molecule type" value="Genomic_DNA"/>
</dbReference>
<gene>
    <name evidence="2" type="ORF">ABB30_11620</name>
</gene>
<protein>
    <submittedName>
        <fullName evidence="2">Uncharacterized protein</fullName>
    </submittedName>
</protein>
<accession>A0A0R0D2P3</accession>